<feature type="compositionally biased region" description="Low complexity" evidence="1">
    <location>
        <begin position="3875"/>
        <end position="3894"/>
    </location>
</feature>
<keyword evidence="2" id="KW-1133">Transmembrane helix</keyword>
<reference evidence="4" key="3">
    <citation type="submission" date="2015-06" db="UniProtKB">
        <authorList>
            <consortium name="EnsemblProtists"/>
        </authorList>
    </citation>
    <scope>IDENTIFICATION</scope>
</reference>
<dbReference type="KEGG" id="gtt:GUITHDRAFT_101325"/>
<protein>
    <submittedName>
        <fullName evidence="3 4">Uncharacterized protein</fullName>
    </submittedName>
</protein>
<gene>
    <name evidence="3" type="ORF">GUITHDRAFT_101325</name>
</gene>
<keyword evidence="2" id="KW-0472">Membrane</keyword>
<evidence type="ECO:0000313" key="5">
    <source>
        <dbReference type="Proteomes" id="UP000011087"/>
    </source>
</evidence>
<sequence length="4089" mass="435187">MSKASLAAVSTLHGMKYTVAETAQLHLEGGIADLKATDIKIYWGSLGAWSEENDILTSNTVIEVYLPRFSGGSNLFGAYRSGSAEANVQWMKQSQVLTISESLSKTWASVPSPVFNQAASGNGPGAGGCFGITQDLSSNAFDLKQIRANSFSMCHWDSQKETLRLLMSSSQPITGVYISKVSMYQNYEAQGKQNGLGPLPPIGGIDEQWYQLAHVAIYQASGSVRSCAVSSISDFPSTPCTSDFLVYQVPFDQYRSVRFGTDLPPIPTRKEAGGVGTVAPPSFVYAAASGNNDGPNQAVCITVTLVSSSTIYSVASNPTTITLTGLTGSSSPSQYIQLFQNKCQCEGSSTAQELIPKRFRSSTSTKSVGQADFNADGALTLQLIPGHYIQAGEFVTFSFSLNTGGNQQTTRDLKVSLSGQRCLGNDFCTSSSSMTVTIPPKKFDSSSKILEVVGNRLRASMFQSSSDPGSMTNMFVTLRPNFNVEVGSVISFQGVCGTQTNTPYVTLMSNRLNGGTSLTDKCTGNPKEVDLADYWPSARLDWSIGRPLKLTLDNSLGLDARGIYVLSWSWQNLFSANSACSLTLTVQKGGVVNAEVVENIGNTVGNVASPGFIKYKIGQATTRPDTTNYICVTLRSNFRISTQPIAQGQNSVAQITISGLHGSQTAMAPIISACPTFDWNLFQLRPVSDPPTAHFVDKIVGGTLHRTTSWSAGSAVLTVNEDDEAGNVYFSIPQQQDVVFALVLKNPKGPNSCQSVSLSLSARGPGNHLVTQTVTMVQNALERALEDGEMDGDVCVLKTYDYNFPTRVIAQSSPVVQQSNIITITLRSNMNMLSSFYSSQITIVGLQGTDTPGTSLLATSVSDQYFPNIEKTTWDRSQGTLVVYLAKGICQLPVKGQPSNCIYAGWTYIWRYTFKNGAAEQTSPAVSISSQFAPDKRTNPQLMTPPMSSDFHALHMTRNLLNKYNIGQLNPAPGAVNPVCITLTSSKTITAPTTFTLTGLSMFSSSSNIALYDEYATAPLTGGLFQTVGANPQSNYATYDQSTIRFQLGPSQSLQESVKYKFCFRLTNSVTSHPSCPQVSLIVDSQSAPEAFKGSQTYLCNNDVSRKVRGYPSEPSGCAGYVSDRKFISSNMRSGSNVTASTVWVTMELQPNYPLMPGQTITVGSLLSMTNAGSSEVPCTIVRNGQVINSITSQHSNKGIFAPATFESVCKFIDSKIQISYTGGSAPSSNLVYDPYFDVSARRSKGLYKVEVIAGGSQYKAAIVIICDVTPGEEFWSKTTCTDAGVVFAAGTSARAKATVLSGTVSSINLTASGSGYTISPRVFIVDPTGSGSGALARAFVYDLSIFTVQLQLENQITPSSVEGFTVTAQSFVSSALDSGKLALSKSSLKFQEHNSSEVVFTVTPQLNLYEGDMLLVNLPAYDVITGPIFGVTSSPNPAFSTFSTQLEWELNYNEKDRARAYVSNGWAADGNRHRSGDGDVDGLFVLSPDDEGYNKNKDLCWSRVSCPWGLPDSDVTFGSSLSTLSLIKVQSTAASSLGYTQDICYKNSSFNLPHDSHYVGMQLKCRNNQHTATDGGQVTSVRVRHGGLTVVSGRYTETSGISAAAPTFVAAAVSAASQARGSLMYHVVGVQYMSGSSLTDGDMIVFDSTYQVSPAAASVSSLYSSSPAVQVTSPGLYSGFPYATVTGKDTQLQVLLSVSSASLSSQGSGYTTIPTVTTTLKPNVALPSTVQQLELPIFDVSLTNVTGTVITQSILDYSQANKCFVVAEEFPTSFLSDCQVMPKEQVGRYTGMTAMIGSNEYVIKQGAGGVYWVTDLQGNKPRNIDLANKPYTIYTQLQLQVAKGKWIRQGESISISIPSYRFRSIPSDTNAFVTRATDDASKTIKERTRFQLASPISVGNVGMAGAPTTRMFIFGGAISSGDSCTIPGSDIEAPQTSDGLTVNLAQTMTSVGANKPVFLPPSTWGSGYLRPAWFKGTCLSSRTLNGVFMLKGQSTGIEWIEIVTPGTSCSSNIIVIISSPAKYAVTDALTNSPVCPDDFSLCTQATAVATVNGGSITGVSLTNSGSGYFFAPTVRFENSDSNTPCDAFAVAHLSHNYTARLRVSPDSSLMMYRSQRDQYDSLTGLHSDVFSPVSLHKKHDARTLNAEIGTGYVAAIIITSLPPVSCAGPIEIEAPPSGRTAKAQTAAAGDLSSIQVIDGGYGYEYPPAVSFACKQGAARAILGFTTADVHMAGTRVNSSYTGLQPVLLSAATSAPAFQNSMDSPVVVGFNKACSNGVTQTYSRAGSGWNNSRVTGVSLPSSVDLAGFAFGFTSVTISPSPVNAHGLVDPAADALAVPTWSFPASGSVLANGVEGVVQPLPGIGSKNGKGVNGVILYDGPSSYVDLTSCHQAVLIFNSPQRLGGKTLKLQLLQPTGSSLPSYVIVQQGQGYANIPIVVDIAFNVGGSTKSYSKDFADLSSSQQTTCRPSYFAFNTAYQGYNVFSIFVRSSGTSTGPIGLTLDGVLLTREGYGYETAPAATFSCSGCSTSQCKDKTAISIANDVCTASDLIVDATVSQGCAGGCQRQVYANAFFSPNNGNGMQICSPAAAAGDYRTRKTLQMRVSNGLSAFSTKNVYTVRRGQGFQGAKGSLIFKLTANATFSFSSLCEVPKVIVEPPPRVGVQAEVNLDYHDTSYDPYTNRPSASLTAASKGFTAENATYTYLLKVINAGSGYLKPPSIRIVSSLGLLPTCPTPIVRAFPRNGLVASRVELIRNISLPEANQGSAKEKPTCSSGSFVVKSLCPDSQLCTSSYSQAELNPLPSCSMSSQCGSCITFPCPSHACAPDNCPSYLSTVLDASLSSVVPDEALAVIGWDARQQQPVLLNQGFGFSPNTPNPLRLEFPSDVGQAYPCAEILLYFSAGPSSDALQPGPLHWPGDLSYKQNAVRNYAGEVTEVNYLFRPGFINAVYGSFSNFPVTTLVSLTSSALLVVVSAGGFKVGDYIRLAEEVMLVNGVSQQQNTLTVTRGALNTTITSSFALGTVVRPFNPGSVLLKEIANDATTIQVSEASRFISDRYIQIEHEVMYISSVHAASLTVLRAQEGTLASSHAAFKPVGYIRPSQQYPIVLLEPISSSQTTFSVSDGSFFYTGASIKVLSEAMAITAVSGDTLTVKRAQASTSAAAYPKQVLVKLVQGTANVISVTTTSTSIVPSITRSSMNILSNVYASDTILSVRDPVQNTSSTGFQPGDYVLGMSIFYYSSSEVMLVLSVETARISGYLYQNLTVARAQFQTTATLIGRGFPITLSSSPRILQQSLSPTATNPVFSNSTGLQAGDILWAFPTQNEGNIEVMEYQSDGSVLRGLIPDYGGRSQVASVSKGAIVQTISQPAYFSPPYCTSNNGSLLNMTGISKFAVGDIVSDGLTAYNVTAIDAGLSQIKVESLYVPGASPSCSQQKNAILSYIVKMEGLRVLSTSWSLEEQTFLVDPSVVHTINLQTMVSDFYSAGDFVWIADKSTSSSGLFQVEYVGNYSLNVTVYTIPRSTVGKLYNFEKDTAILYKYERFDVTNGTALSPGDSVLFTWLLAGGTGYIISSTENEIRMKITAGKYVVNNPSPNSYSYYSYFHDMYENLLLIRVSKTSYARSKLALAIDSTVNTINLFDASGFRAGDNFIIDQEVMTIENLNGNLLLVKRAQQGTLAAPHAFDALVEWKAPVSATSSQVSSVTPLFRRDQHLRYISQLGPITLPSSIQQLSSYQNVWAELDEEIILIRQPALGIVKASDRGLRGTAVAAHVSNTTYNIPNAIFSWLFSFRSNLPGNSGFAALPVYEMNAAGVIALSGVHVLSGGSRVTSEPALKLILNHFLENEARGQSIAGPLYSYRTLIEQTFLQDKMDGFDPASDSSILSPSHNSSNAINASSPNPFEPGSPVFVLDSLGQMLGDQAVPQQSLSVSDGAAYFYSIISRPSVLDSVWSSPPLLIVSTSSPTSVDLFLNDTVAGLYSNGQKTALLSSSTRMFVWKTDPRQLAVLAAPVSSAASSASSSSSSPAGGLNVGAIVGGVIGGIVGAAVLGLLAYKFVGNGKVAKSADVEMAPVYAPQAYGYIVQYTAPPVVRYP</sequence>
<evidence type="ECO:0000256" key="2">
    <source>
        <dbReference type="SAM" id="Phobius"/>
    </source>
</evidence>
<feature type="transmembrane region" description="Helical" evidence="2">
    <location>
        <begin position="4025"/>
        <end position="4049"/>
    </location>
</feature>
<name>L1JWC9_GUITC</name>
<keyword evidence="2" id="KW-0812">Transmembrane</keyword>
<evidence type="ECO:0000313" key="3">
    <source>
        <dbReference type="EMBL" id="EKX52871.1"/>
    </source>
</evidence>
<evidence type="ECO:0000256" key="1">
    <source>
        <dbReference type="SAM" id="MobiDB-lite"/>
    </source>
</evidence>
<dbReference type="Proteomes" id="UP000011087">
    <property type="component" value="Unassembled WGS sequence"/>
</dbReference>
<proteinExistence type="predicted"/>
<dbReference type="EnsemblProtists" id="EKX52871">
    <property type="protein sequence ID" value="EKX52871"/>
    <property type="gene ID" value="GUITHDRAFT_101325"/>
</dbReference>
<keyword evidence="5" id="KW-1185">Reference proteome</keyword>
<dbReference type="RefSeq" id="XP_005839851.1">
    <property type="nucleotide sequence ID" value="XM_005839794.1"/>
</dbReference>
<dbReference type="PaxDb" id="55529-EKX52871"/>
<dbReference type="GeneID" id="17309673"/>
<reference evidence="3 5" key="1">
    <citation type="journal article" date="2012" name="Nature">
        <title>Algal genomes reveal evolutionary mosaicism and the fate of nucleomorphs.</title>
        <authorList>
            <consortium name="DOE Joint Genome Institute"/>
            <person name="Curtis B.A."/>
            <person name="Tanifuji G."/>
            <person name="Burki F."/>
            <person name="Gruber A."/>
            <person name="Irimia M."/>
            <person name="Maruyama S."/>
            <person name="Arias M.C."/>
            <person name="Ball S.G."/>
            <person name="Gile G.H."/>
            <person name="Hirakawa Y."/>
            <person name="Hopkins J.F."/>
            <person name="Kuo A."/>
            <person name="Rensing S.A."/>
            <person name="Schmutz J."/>
            <person name="Symeonidi A."/>
            <person name="Elias M."/>
            <person name="Eveleigh R.J."/>
            <person name="Herman E.K."/>
            <person name="Klute M.J."/>
            <person name="Nakayama T."/>
            <person name="Obornik M."/>
            <person name="Reyes-Prieto A."/>
            <person name="Armbrust E.V."/>
            <person name="Aves S.J."/>
            <person name="Beiko R.G."/>
            <person name="Coutinho P."/>
            <person name="Dacks J.B."/>
            <person name="Durnford D.G."/>
            <person name="Fast N.M."/>
            <person name="Green B.R."/>
            <person name="Grisdale C.J."/>
            <person name="Hempel F."/>
            <person name="Henrissat B."/>
            <person name="Hoppner M.P."/>
            <person name="Ishida K."/>
            <person name="Kim E."/>
            <person name="Koreny L."/>
            <person name="Kroth P.G."/>
            <person name="Liu Y."/>
            <person name="Malik S.B."/>
            <person name="Maier U.G."/>
            <person name="McRose D."/>
            <person name="Mock T."/>
            <person name="Neilson J.A."/>
            <person name="Onodera N.T."/>
            <person name="Poole A.M."/>
            <person name="Pritham E.J."/>
            <person name="Richards T.A."/>
            <person name="Rocap G."/>
            <person name="Roy S.W."/>
            <person name="Sarai C."/>
            <person name="Schaack S."/>
            <person name="Shirato S."/>
            <person name="Slamovits C.H."/>
            <person name="Spencer D.F."/>
            <person name="Suzuki S."/>
            <person name="Worden A.Z."/>
            <person name="Zauner S."/>
            <person name="Barry K."/>
            <person name="Bell C."/>
            <person name="Bharti A.K."/>
            <person name="Crow J.A."/>
            <person name="Grimwood J."/>
            <person name="Kramer R."/>
            <person name="Lindquist E."/>
            <person name="Lucas S."/>
            <person name="Salamov A."/>
            <person name="McFadden G.I."/>
            <person name="Lane C.E."/>
            <person name="Keeling P.J."/>
            <person name="Gray M.W."/>
            <person name="Grigoriev I.V."/>
            <person name="Archibald J.M."/>
        </authorList>
    </citation>
    <scope>NUCLEOTIDE SEQUENCE</scope>
    <source>
        <strain evidence="3 5">CCMP2712</strain>
    </source>
</reference>
<feature type="region of interest" description="Disordered" evidence="1">
    <location>
        <begin position="3874"/>
        <end position="3894"/>
    </location>
</feature>
<dbReference type="HOGENOM" id="CLU_223945_0_0_1"/>
<accession>L1JWC9</accession>
<reference evidence="5" key="2">
    <citation type="submission" date="2012-11" db="EMBL/GenBank/DDBJ databases">
        <authorList>
            <person name="Kuo A."/>
            <person name="Curtis B.A."/>
            <person name="Tanifuji G."/>
            <person name="Burki F."/>
            <person name="Gruber A."/>
            <person name="Irimia M."/>
            <person name="Maruyama S."/>
            <person name="Arias M.C."/>
            <person name="Ball S.G."/>
            <person name="Gile G.H."/>
            <person name="Hirakawa Y."/>
            <person name="Hopkins J.F."/>
            <person name="Rensing S.A."/>
            <person name="Schmutz J."/>
            <person name="Symeonidi A."/>
            <person name="Elias M."/>
            <person name="Eveleigh R.J."/>
            <person name="Herman E.K."/>
            <person name="Klute M.J."/>
            <person name="Nakayama T."/>
            <person name="Obornik M."/>
            <person name="Reyes-Prieto A."/>
            <person name="Armbrust E.V."/>
            <person name="Aves S.J."/>
            <person name="Beiko R.G."/>
            <person name="Coutinho P."/>
            <person name="Dacks J.B."/>
            <person name="Durnford D.G."/>
            <person name="Fast N.M."/>
            <person name="Green B.R."/>
            <person name="Grisdale C."/>
            <person name="Hempe F."/>
            <person name="Henrissat B."/>
            <person name="Hoppner M.P."/>
            <person name="Ishida K.-I."/>
            <person name="Kim E."/>
            <person name="Koreny L."/>
            <person name="Kroth P.G."/>
            <person name="Liu Y."/>
            <person name="Malik S.-B."/>
            <person name="Maier U.G."/>
            <person name="McRose D."/>
            <person name="Mock T."/>
            <person name="Neilson J.A."/>
            <person name="Onodera N.T."/>
            <person name="Poole A.M."/>
            <person name="Pritham E.J."/>
            <person name="Richards T.A."/>
            <person name="Rocap G."/>
            <person name="Roy S.W."/>
            <person name="Sarai C."/>
            <person name="Schaack S."/>
            <person name="Shirato S."/>
            <person name="Slamovits C.H."/>
            <person name="Spencer D.F."/>
            <person name="Suzuki S."/>
            <person name="Worden A.Z."/>
            <person name="Zauner S."/>
            <person name="Barry K."/>
            <person name="Bell C."/>
            <person name="Bharti A.K."/>
            <person name="Crow J.A."/>
            <person name="Grimwood J."/>
            <person name="Kramer R."/>
            <person name="Lindquist E."/>
            <person name="Lucas S."/>
            <person name="Salamov A."/>
            <person name="McFadden G.I."/>
            <person name="Lane C.E."/>
            <person name="Keeling P.J."/>
            <person name="Gray M.W."/>
            <person name="Grigoriev I.V."/>
            <person name="Archibald J.M."/>
        </authorList>
    </citation>
    <scope>NUCLEOTIDE SEQUENCE</scope>
    <source>
        <strain evidence="5">CCMP2712</strain>
    </source>
</reference>
<evidence type="ECO:0000313" key="4">
    <source>
        <dbReference type="EnsemblProtists" id="EKX52871"/>
    </source>
</evidence>
<organism evidence="3">
    <name type="scientific">Guillardia theta (strain CCMP2712)</name>
    <name type="common">Cryptophyte</name>
    <dbReference type="NCBI Taxonomy" id="905079"/>
    <lineage>
        <taxon>Eukaryota</taxon>
        <taxon>Cryptophyceae</taxon>
        <taxon>Pyrenomonadales</taxon>
        <taxon>Geminigeraceae</taxon>
        <taxon>Guillardia</taxon>
    </lineage>
</organism>
<dbReference type="EMBL" id="JH992971">
    <property type="protein sequence ID" value="EKX52871.1"/>
    <property type="molecule type" value="Genomic_DNA"/>
</dbReference>